<organism evidence="5 6">
    <name type="scientific">Entomortierella chlamydospora</name>
    <dbReference type="NCBI Taxonomy" id="101097"/>
    <lineage>
        <taxon>Eukaryota</taxon>
        <taxon>Fungi</taxon>
        <taxon>Fungi incertae sedis</taxon>
        <taxon>Mucoromycota</taxon>
        <taxon>Mortierellomycotina</taxon>
        <taxon>Mortierellomycetes</taxon>
        <taxon>Mortierellales</taxon>
        <taxon>Mortierellaceae</taxon>
        <taxon>Entomortierella</taxon>
    </lineage>
</organism>
<dbReference type="InterPro" id="IPR004843">
    <property type="entry name" value="Calcineurin-like_PHP"/>
</dbReference>
<keyword evidence="3" id="KW-0732">Signal</keyword>
<evidence type="ECO:0000259" key="4">
    <source>
        <dbReference type="Pfam" id="PF00149"/>
    </source>
</evidence>
<name>A0A9P6SYI0_9FUNG</name>
<sequence length="587" mass="64821">MRLHLLSVTLTLALASVVIAAPLDQSQESVLKQQFEDAAFNVTQTLDCDSCVAMLEAMKKLSNCTGLTYMQGPVFLDSLMTANVTGSDGKEMCYNLAGLCPAPAISSGTLTFPKPKPHNATAPNPSGTLVDVLHLSDWHVDNEYVTGSEAICGKPTCCRVYSDSPATPLRAAASWGDYNCGTAPKLAEDMVNNIPSFSNSSFAIMTGDIPPHDIWLENQTTVVPTEAIAFNVMARLNITMYPNVGNHEAGPTNLFPTLASGGNISWLYDSLADNWSRWLPQHALDSTKNYGAFTVRPHRGFRIISLNTNFCYTLNLYLYAHVSDYDPNGQLQWLITQLQAAEDAGERVWILGHVAPSQTDCIQNWSALYYQVVARYSPHVIAEQFFGHSHYDEFALYYDSDEKTDQSAIATAWIGPSVTPYVDLNPGFRIYKVDDGSWNIFESFTYIANLSLASTWDATNSTPQWTLEYSARETYGAYVPIADNAPLSASWWHNVTTAFQNNDTAFQMYWNLRGKSADKISACLNSTSCPSEMICNLRAGRSNDTCTPITFIGQNITSVQPTDLTPHYKRRLESKPWNAKLCGSIFG</sequence>
<evidence type="ECO:0000313" key="6">
    <source>
        <dbReference type="Proteomes" id="UP000703661"/>
    </source>
</evidence>
<dbReference type="Pfam" id="PF00149">
    <property type="entry name" value="Metallophos"/>
    <property type="match status" value="1"/>
</dbReference>
<evidence type="ECO:0000256" key="1">
    <source>
        <dbReference type="ARBA" id="ARBA00022801"/>
    </source>
</evidence>
<gene>
    <name evidence="5" type="ORF">BGZ80_001154</name>
</gene>
<dbReference type="Gene3D" id="3.60.21.10">
    <property type="match status" value="1"/>
</dbReference>
<dbReference type="GO" id="GO:0005615">
    <property type="term" value="C:extracellular space"/>
    <property type="evidence" value="ECO:0007669"/>
    <property type="project" value="TreeGrafter"/>
</dbReference>
<dbReference type="PANTHER" id="PTHR10340:SF34">
    <property type="entry name" value="SPHINGOMYELIN PHOSPHODIESTERASE"/>
    <property type="match status" value="1"/>
</dbReference>
<evidence type="ECO:0000313" key="5">
    <source>
        <dbReference type="EMBL" id="KAG0010824.1"/>
    </source>
</evidence>
<dbReference type="Proteomes" id="UP000703661">
    <property type="component" value="Unassembled WGS sequence"/>
</dbReference>
<dbReference type="InterPro" id="IPR041805">
    <property type="entry name" value="ASMase/PPN1_MPP"/>
</dbReference>
<reference evidence="5" key="1">
    <citation type="journal article" date="2020" name="Fungal Divers.">
        <title>Resolving the Mortierellaceae phylogeny through synthesis of multi-gene phylogenetics and phylogenomics.</title>
        <authorList>
            <person name="Vandepol N."/>
            <person name="Liber J."/>
            <person name="Desiro A."/>
            <person name="Na H."/>
            <person name="Kennedy M."/>
            <person name="Barry K."/>
            <person name="Grigoriev I.V."/>
            <person name="Miller A.N."/>
            <person name="O'Donnell K."/>
            <person name="Stajich J.E."/>
            <person name="Bonito G."/>
        </authorList>
    </citation>
    <scope>NUCLEOTIDE SEQUENCE</scope>
    <source>
        <strain evidence="5">NRRL 2769</strain>
    </source>
</reference>
<accession>A0A9P6SYI0</accession>
<comment type="caution">
    <text evidence="5">The sequence shown here is derived from an EMBL/GenBank/DDBJ whole genome shotgun (WGS) entry which is preliminary data.</text>
</comment>
<feature type="signal peptide" evidence="3">
    <location>
        <begin position="1"/>
        <end position="20"/>
    </location>
</feature>
<feature type="chain" id="PRO_5040343481" description="Calcineurin-like phosphoesterase domain-containing protein" evidence="3">
    <location>
        <begin position="21"/>
        <end position="587"/>
    </location>
</feature>
<keyword evidence="2" id="KW-0325">Glycoprotein</keyword>
<feature type="domain" description="Calcineurin-like phosphoesterase" evidence="4">
    <location>
        <begin position="132"/>
        <end position="391"/>
    </location>
</feature>
<dbReference type="PANTHER" id="PTHR10340">
    <property type="entry name" value="SPHINGOMYELIN PHOSPHODIESTERASE"/>
    <property type="match status" value="1"/>
</dbReference>
<evidence type="ECO:0000256" key="2">
    <source>
        <dbReference type="ARBA" id="ARBA00023180"/>
    </source>
</evidence>
<dbReference type="EMBL" id="JAAAID010001259">
    <property type="protein sequence ID" value="KAG0010824.1"/>
    <property type="molecule type" value="Genomic_DNA"/>
</dbReference>
<dbReference type="CDD" id="cd00842">
    <property type="entry name" value="MPP_ASMase"/>
    <property type="match status" value="1"/>
</dbReference>
<dbReference type="GO" id="GO:0008081">
    <property type="term" value="F:phosphoric diester hydrolase activity"/>
    <property type="evidence" value="ECO:0007669"/>
    <property type="project" value="TreeGrafter"/>
</dbReference>
<keyword evidence="6" id="KW-1185">Reference proteome</keyword>
<dbReference type="AlphaFoldDB" id="A0A9P6SYI0"/>
<dbReference type="InterPro" id="IPR029052">
    <property type="entry name" value="Metallo-depent_PP-like"/>
</dbReference>
<dbReference type="SUPFAM" id="SSF56300">
    <property type="entry name" value="Metallo-dependent phosphatases"/>
    <property type="match status" value="1"/>
</dbReference>
<evidence type="ECO:0000256" key="3">
    <source>
        <dbReference type="SAM" id="SignalP"/>
    </source>
</evidence>
<keyword evidence="1" id="KW-0378">Hydrolase</keyword>
<protein>
    <recommendedName>
        <fullName evidence="4">Calcineurin-like phosphoesterase domain-containing protein</fullName>
    </recommendedName>
</protein>
<proteinExistence type="predicted"/>